<reference evidence="1" key="2">
    <citation type="journal article" date="2015" name="Fish Shellfish Immunol.">
        <title>Early steps in the European eel (Anguilla anguilla)-Vibrio vulnificus interaction in the gills: Role of the RtxA13 toxin.</title>
        <authorList>
            <person name="Callol A."/>
            <person name="Pajuelo D."/>
            <person name="Ebbesson L."/>
            <person name="Teles M."/>
            <person name="MacKenzie S."/>
            <person name="Amaro C."/>
        </authorList>
    </citation>
    <scope>NUCLEOTIDE SEQUENCE</scope>
</reference>
<sequence>MNTHLTLALAYAWVFSS</sequence>
<dbReference type="AlphaFoldDB" id="A0A0E9QJV8"/>
<name>A0A0E9QJV8_ANGAN</name>
<evidence type="ECO:0000313" key="1">
    <source>
        <dbReference type="EMBL" id="JAH16353.1"/>
    </source>
</evidence>
<reference evidence="1" key="1">
    <citation type="submission" date="2014-11" db="EMBL/GenBank/DDBJ databases">
        <authorList>
            <person name="Amaro Gonzalez C."/>
        </authorList>
    </citation>
    <scope>NUCLEOTIDE SEQUENCE</scope>
</reference>
<protein>
    <submittedName>
        <fullName evidence="1">Uncharacterized protein</fullName>
    </submittedName>
</protein>
<organism evidence="1">
    <name type="scientific">Anguilla anguilla</name>
    <name type="common">European freshwater eel</name>
    <name type="synonym">Muraena anguilla</name>
    <dbReference type="NCBI Taxonomy" id="7936"/>
    <lineage>
        <taxon>Eukaryota</taxon>
        <taxon>Metazoa</taxon>
        <taxon>Chordata</taxon>
        <taxon>Craniata</taxon>
        <taxon>Vertebrata</taxon>
        <taxon>Euteleostomi</taxon>
        <taxon>Actinopterygii</taxon>
        <taxon>Neopterygii</taxon>
        <taxon>Teleostei</taxon>
        <taxon>Anguilliformes</taxon>
        <taxon>Anguillidae</taxon>
        <taxon>Anguilla</taxon>
    </lineage>
</organism>
<proteinExistence type="predicted"/>
<accession>A0A0E9QJV8</accession>
<dbReference type="EMBL" id="GBXM01092224">
    <property type="protein sequence ID" value="JAH16353.1"/>
    <property type="molecule type" value="Transcribed_RNA"/>
</dbReference>